<name>A0AA88KQ19_NAELO</name>
<evidence type="ECO:0000313" key="2">
    <source>
        <dbReference type="EMBL" id="KAG2391837.1"/>
    </source>
</evidence>
<gene>
    <name evidence="2" type="ORF">C9374_013322</name>
</gene>
<proteinExistence type="predicted"/>
<evidence type="ECO:0000256" key="1">
    <source>
        <dbReference type="SAM" id="MobiDB-lite"/>
    </source>
</evidence>
<dbReference type="GeneID" id="68105775"/>
<accession>A0AA88KQ19</accession>
<dbReference type="Proteomes" id="UP000816034">
    <property type="component" value="Unassembled WGS sequence"/>
</dbReference>
<dbReference type="RefSeq" id="XP_044553731.1">
    <property type="nucleotide sequence ID" value="XM_044689186.1"/>
</dbReference>
<organism evidence="2 3">
    <name type="scientific">Naegleria lovaniensis</name>
    <name type="common">Amoeba</name>
    <dbReference type="NCBI Taxonomy" id="51637"/>
    <lineage>
        <taxon>Eukaryota</taxon>
        <taxon>Discoba</taxon>
        <taxon>Heterolobosea</taxon>
        <taxon>Tetramitia</taxon>
        <taxon>Eutetramitia</taxon>
        <taxon>Vahlkampfiidae</taxon>
        <taxon>Naegleria</taxon>
    </lineage>
</organism>
<sequence>MPQKAPSLNSVVEVIVVDDSQTPTTPANQNNNFNANHDNTNVEKLLDPSVLELSLEKVIDLETGDDPTHKKFMDKSNENILTENQQEKSSPGITTRRISTPSIIPDETIEVTNSQEHGAHIHLANH</sequence>
<keyword evidence="3" id="KW-1185">Reference proteome</keyword>
<reference evidence="2 3" key="1">
    <citation type="journal article" date="2018" name="BMC Genomics">
        <title>The genome of Naegleria lovaniensis, the basis for a comparative approach to unravel pathogenicity factors of the human pathogenic amoeba N. fowleri.</title>
        <authorList>
            <person name="Liechti N."/>
            <person name="Schurch N."/>
            <person name="Bruggmann R."/>
            <person name="Wittwer M."/>
        </authorList>
    </citation>
    <scope>NUCLEOTIDE SEQUENCE [LARGE SCALE GENOMIC DNA]</scope>
    <source>
        <strain evidence="2 3">ATCC 30569</strain>
    </source>
</reference>
<dbReference type="AlphaFoldDB" id="A0AA88KQ19"/>
<feature type="compositionally biased region" description="Low complexity" evidence="1">
    <location>
        <begin position="21"/>
        <end position="39"/>
    </location>
</feature>
<feature type="compositionally biased region" description="Polar residues" evidence="1">
    <location>
        <begin position="78"/>
        <end position="92"/>
    </location>
</feature>
<feature type="region of interest" description="Disordered" evidence="1">
    <location>
        <begin position="77"/>
        <end position="99"/>
    </location>
</feature>
<evidence type="ECO:0000313" key="3">
    <source>
        <dbReference type="Proteomes" id="UP000816034"/>
    </source>
</evidence>
<feature type="region of interest" description="Disordered" evidence="1">
    <location>
        <begin position="21"/>
        <end position="41"/>
    </location>
</feature>
<protein>
    <submittedName>
        <fullName evidence="2">Uncharacterized protein</fullName>
    </submittedName>
</protein>
<dbReference type="EMBL" id="PYSW02000006">
    <property type="protein sequence ID" value="KAG2391837.1"/>
    <property type="molecule type" value="Genomic_DNA"/>
</dbReference>
<comment type="caution">
    <text evidence="2">The sequence shown here is derived from an EMBL/GenBank/DDBJ whole genome shotgun (WGS) entry which is preliminary data.</text>
</comment>